<dbReference type="Proteomes" id="UP000295444">
    <property type="component" value="Unassembled WGS sequence"/>
</dbReference>
<name>A0A4R6SK01_LABRH</name>
<accession>A0A4R6SK01</accession>
<gene>
    <name evidence="1" type="ORF">EV186_1021147</name>
</gene>
<comment type="caution">
    <text evidence="1">The sequence shown here is derived from an EMBL/GenBank/DDBJ whole genome shotgun (WGS) entry which is preliminary data.</text>
</comment>
<organism evidence="1 2">
    <name type="scientific">Labedaea rhizosphaerae</name>
    <dbReference type="NCBI Taxonomy" id="598644"/>
    <lineage>
        <taxon>Bacteria</taxon>
        <taxon>Bacillati</taxon>
        <taxon>Actinomycetota</taxon>
        <taxon>Actinomycetes</taxon>
        <taxon>Pseudonocardiales</taxon>
        <taxon>Pseudonocardiaceae</taxon>
        <taxon>Labedaea</taxon>
    </lineage>
</organism>
<protein>
    <submittedName>
        <fullName evidence="1">Uncharacterized protein</fullName>
    </submittedName>
</protein>
<proteinExistence type="predicted"/>
<evidence type="ECO:0000313" key="2">
    <source>
        <dbReference type="Proteomes" id="UP000295444"/>
    </source>
</evidence>
<evidence type="ECO:0000313" key="1">
    <source>
        <dbReference type="EMBL" id="TDQ01279.1"/>
    </source>
</evidence>
<dbReference type="AlphaFoldDB" id="A0A4R6SK01"/>
<keyword evidence="2" id="KW-1185">Reference proteome</keyword>
<sequence>MTDPALRCVTSCGRPSPDAFLCPRCTRLLLIDLLRVPWLMDQLTLTMARLDRVPAGAGAGPESGTPLPLRLTTIQAASTLRYTLQPWARTIAEQRGVPLECRDTVVALAQWLAGHIDSVRQSDEAAQLYDEVRYAIAQVTRAIDHPPSLFYAGPCDHCGSDLYCGTDDRGHPKAAYLTCRSCGERYEFAKRRAWLLAAAEDRLATATEIAQAVPGIYGRQISVNTIRSWIARGRLLPRAWVHHGVAYAQRQADNDRPLCRVGDVIDLAQQREAS</sequence>
<dbReference type="EMBL" id="SNXZ01000002">
    <property type="protein sequence ID" value="TDQ01279.1"/>
    <property type="molecule type" value="Genomic_DNA"/>
</dbReference>
<reference evidence="1 2" key="1">
    <citation type="submission" date="2019-03" db="EMBL/GenBank/DDBJ databases">
        <title>Genomic Encyclopedia of Type Strains, Phase IV (KMG-IV): sequencing the most valuable type-strain genomes for metagenomic binning, comparative biology and taxonomic classification.</title>
        <authorList>
            <person name="Goeker M."/>
        </authorList>
    </citation>
    <scope>NUCLEOTIDE SEQUENCE [LARGE SCALE GENOMIC DNA]</scope>
    <source>
        <strain evidence="1 2">DSM 45361</strain>
    </source>
</reference>
<dbReference type="OrthoDB" id="4772768at2"/>
<dbReference type="RefSeq" id="WP_133849880.1">
    <property type="nucleotide sequence ID" value="NZ_SNXZ01000002.1"/>
</dbReference>